<sequence>MCACEVYVVCLFEVRMRVSIRVCVSNFN</sequence>
<protein>
    <submittedName>
        <fullName evidence="1">Uncharacterized protein</fullName>
    </submittedName>
</protein>
<reference evidence="1" key="1">
    <citation type="submission" date="2014-11" db="EMBL/GenBank/DDBJ databases">
        <authorList>
            <person name="Amaro Gonzalez C."/>
        </authorList>
    </citation>
    <scope>NUCLEOTIDE SEQUENCE</scope>
</reference>
<name>A0A0E9RBG0_ANGAN</name>
<dbReference type="EMBL" id="GBXM01082106">
    <property type="protein sequence ID" value="JAH26471.1"/>
    <property type="molecule type" value="Transcribed_RNA"/>
</dbReference>
<accession>A0A0E9RBG0</accession>
<reference evidence="1" key="2">
    <citation type="journal article" date="2015" name="Fish Shellfish Immunol.">
        <title>Early steps in the European eel (Anguilla anguilla)-Vibrio vulnificus interaction in the gills: Role of the RtxA13 toxin.</title>
        <authorList>
            <person name="Callol A."/>
            <person name="Pajuelo D."/>
            <person name="Ebbesson L."/>
            <person name="Teles M."/>
            <person name="MacKenzie S."/>
            <person name="Amaro C."/>
        </authorList>
    </citation>
    <scope>NUCLEOTIDE SEQUENCE</scope>
</reference>
<dbReference type="AlphaFoldDB" id="A0A0E9RBG0"/>
<evidence type="ECO:0000313" key="1">
    <source>
        <dbReference type="EMBL" id="JAH26471.1"/>
    </source>
</evidence>
<organism evidence="1">
    <name type="scientific">Anguilla anguilla</name>
    <name type="common">European freshwater eel</name>
    <name type="synonym">Muraena anguilla</name>
    <dbReference type="NCBI Taxonomy" id="7936"/>
    <lineage>
        <taxon>Eukaryota</taxon>
        <taxon>Metazoa</taxon>
        <taxon>Chordata</taxon>
        <taxon>Craniata</taxon>
        <taxon>Vertebrata</taxon>
        <taxon>Euteleostomi</taxon>
        <taxon>Actinopterygii</taxon>
        <taxon>Neopterygii</taxon>
        <taxon>Teleostei</taxon>
        <taxon>Anguilliformes</taxon>
        <taxon>Anguillidae</taxon>
        <taxon>Anguilla</taxon>
    </lineage>
</organism>
<proteinExistence type="predicted"/>